<protein>
    <submittedName>
        <fullName evidence="1">Uncharacterized protein</fullName>
    </submittedName>
</protein>
<accession>A0ABQ0QFI6</accession>
<comment type="caution">
    <text evidence="1">The sequence shown here is derived from an EMBL/GenBank/DDBJ whole genome shotgun (WGS) entry which is preliminary data.</text>
</comment>
<keyword evidence="2" id="KW-1185">Reference proteome</keyword>
<evidence type="ECO:0000313" key="2">
    <source>
        <dbReference type="Proteomes" id="UP001061070"/>
    </source>
</evidence>
<sequence>MSISGIPNSFGQPGVYVNLTINDATSSSGQFNVLIIGQAAAGSNYATNPALYPVTSLSQLATDFGTSSDVYKIASAYTNIDNTTPLYALNCIAGTTTQTTSNGTIETINSVLSTTTSSSDMASSSVAGSGGSGSGATFAVTSSTNDDKTAFTPASVSIVSGGNGYKVGDKITIANVGTITVLSLDSETVTVPESDLNVLTTALANVGNVETDIILGTYNSASAIQAIATHFESTWGYLLETYGQYFTVEIENDQSVLIANGANFNSVYASALAIPTELDEYLSLGNFVAQVSNRTQNNPALPLRDFALNSGTVSIANRLNVSAQQTLFDNGYCTVSCDSAGNPTVSRTRIGATVDSSTGLTLNDPSLETRFQSVYVAKAFKSALAPYISSPYIIMSDDDVVAPSPYLVTPSKIRSACIAAYSILVNELVCTDLATFKDNLTVSIDPDVIGRVNVVMTAYLSSGLAQITINLATTK</sequence>
<dbReference type="Proteomes" id="UP001061070">
    <property type="component" value="Unassembled WGS sequence"/>
</dbReference>
<proteinExistence type="predicted"/>
<reference evidence="1" key="1">
    <citation type="submission" date="2013-04" db="EMBL/GenBank/DDBJ databases">
        <title>The genome sequencing project of 58 acetic acid bacteria.</title>
        <authorList>
            <person name="Okamoto-Kainuma A."/>
            <person name="Ishikawa M."/>
            <person name="Umino S."/>
            <person name="Koizumi Y."/>
            <person name="Shiwa Y."/>
            <person name="Yoshikawa H."/>
            <person name="Matsutani M."/>
            <person name="Matsushita K."/>
        </authorList>
    </citation>
    <scope>NUCLEOTIDE SEQUENCE</scope>
    <source>
        <strain evidence="1">NRIC 0228</strain>
    </source>
</reference>
<gene>
    <name evidence="1" type="ORF">AA0228_3035</name>
</gene>
<name>A0ABQ0QFI6_9PROT</name>
<organism evidence="1 2">
    <name type="scientific">Gluconobacter frateurii NRIC 0228</name>
    <dbReference type="NCBI Taxonomy" id="1307946"/>
    <lineage>
        <taxon>Bacteria</taxon>
        <taxon>Pseudomonadati</taxon>
        <taxon>Pseudomonadota</taxon>
        <taxon>Alphaproteobacteria</taxon>
        <taxon>Acetobacterales</taxon>
        <taxon>Acetobacteraceae</taxon>
        <taxon>Gluconobacter</taxon>
    </lineage>
</organism>
<dbReference type="EMBL" id="BAQW01000015">
    <property type="protein sequence ID" value="GBR17469.1"/>
    <property type="molecule type" value="Genomic_DNA"/>
</dbReference>
<dbReference type="RefSeq" id="WP_145994588.1">
    <property type="nucleotide sequence ID" value="NZ_BAQW01000015.1"/>
</dbReference>
<evidence type="ECO:0000313" key="1">
    <source>
        <dbReference type="EMBL" id="GBR17469.1"/>
    </source>
</evidence>